<gene>
    <name evidence="1" type="ORF">MLD38_027569</name>
</gene>
<comment type="caution">
    <text evidence="1">The sequence shown here is derived from an EMBL/GenBank/DDBJ whole genome shotgun (WGS) entry which is preliminary data.</text>
</comment>
<dbReference type="EMBL" id="CM042886">
    <property type="protein sequence ID" value="KAI4343019.1"/>
    <property type="molecule type" value="Genomic_DNA"/>
</dbReference>
<keyword evidence="2" id="KW-1185">Reference proteome</keyword>
<organism evidence="1 2">
    <name type="scientific">Melastoma candidum</name>
    <dbReference type="NCBI Taxonomy" id="119954"/>
    <lineage>
        <taxon>Eukaryota</taxon>
        <taxon>Viridiplantae</taxon>
        <taxon>Streptophyta</taxon>
        <taxon>Embryophyta</taxon>
        <taxon>Tracheophyta</taxon>
        <taxon>Spermatophyta</taxon>
        <taxon>Magnoliopsida</taxon>
        <taxon>eudicotyledons</taxon>
        <taxon>Gunneridae</taxon>
        <taxon>Pentapetalae</taxon>
        <taxon>rosids</taxon>
        <taxon>malvids</taxon>
        <taxon>Myrtales</taxon>
        <taxon>Melastomataceae</taxon>
        <taxon>Melastomatoideae</taxon>
        <taxon>Melastomateae</taxon>
        <taxon>Melastoma</taxon>
    </lineage>
</organism>
<protein>
    <submittedName>
        <fullName evidence="1">Uncharacterized protein</fullName>
    </submittedName>
</protein>
<evidence type="ECO:0000313" key="2">
    <source>
        <dbReference type="Proteomes" id="UP001057402"/>
    </source>
</evidence>
<proteinExistence type="predicted"/>
<sequence length="335" mass="37025">MATTFLFPSFAALLVLTACIAWASARPPLDELSHQHHEAWMRTHGRVYTDEGEKQRRSQIFNDNVKFIQEFNRRNDVSYKLAVNKFADLTKEEFLATYANLKVDARPSSSSNTNRFRYENFTAIPKSLDWRSKGVVAPIRDQGSCGCCWAFSAVAAIEGITKIKTGKLTPLSVQQLVDCDHSNSGCDGGWMSPAFEYVQLNGGLVAEDTYPYNAEDGTCNVHGKRVAEVTGYEEVTRNDEKALLKAVANQPVSIGVDANEFQFYSGGVFDGPCGTNLNHAITAVGYGTEGGKKYWLMKNSWGENWGEDGYLKIERDVESETGLCGIAMEASYPTA</sequence>
<reference evidence="2" key="1">
    <citation type="journal article" date="2023" name="Front. Plant Sci.">
        <title>Chromosomal-level genome assembly of Melastoma candidum provides insights into trichome evolution.</title>
        <authorList>
            <person name="Zhong Y."/>
            <person name="Wu W."/>
            <person name="Sun C."/>
            <person name="Zou P."/>
            <person name="Liu Y."/>
            <person name="Dai S."/>
            <person name="Zhou R."/>
        </authorList>
    </citation>
    <scope>NUCLEOTIDE SEQUENCE [LARGE SCALE GENOMIC DNA]</scope>
</reference>
<name>A0ACB9P212_9MYRT</name>
<evidence type="ECO:0000313" key="1">
    <source>
        <dbReference type="EMBL" id="KAI4343019.1"/>
    </source>
</evidence>
<dbReference type="Proteomes" id="UP001057402">
    <property type="component" value="Chromosome 7"/>
</dbReference>
<accession>A0ACB9P212</accession>